<accession>A0A1G5SGZ9</accession>
<dbReference type="RefSeq" id="WP_245654723.1">
    <property type="nucleotide sequence ID" value="NZ_FMWO01000048.1"/>
</dbReference>
<feature type="transmembrane region" description="Helical" evidence="1">
    <location>
        <begin position="51"/>
        <end position="71"/>
    </location>
</feature>
<keyword evidence="1" id="KW-0472">Membrane</keyword>
<dbReference type="PANTHER" id="PTHR34368:SF1">
    <property type="entry name" value="OS01G0962200 PROTEIN"/>
    <property type="match status" value="1"/>
</dbReference>
<feature type="transmembrane region" description="Helical" evidence="1">
    <location>
        <begin position="92"/>
        <end position="109"/>
    </location>
</feature>
<gene>
    <name evidence="2" type="ORF">NSMM_400147</name>
</gene>
<sequence length="262" mass="29582">MTKTVLRHGNVFFWGYGLILLMVAMIMPPVAQSQLYHAFANQRSFLGIPNFWDVASNLPFLLIGAAGIIFLRHDKQRDRKTDSTSVYSAYQLVFLSTLLVFPGSVYYHWSPDNISLLWDRLPIAIGMMALLAAVSLERIPLKRPNLLLIAFVSFGAASVVYWYWSEQQGAGNLNYYIAVQFGALLLIALLVGFYPSRYSRAHDLYGVLGWYGLAKVAEIFDEPIYHISGIVSGHTLKHLLAAMGVYWLIRMLRLRADSRKSA</sequence>
<dbReference type="AlphaFoldDB" id="A0A1G5SGZ9"/>
<keyword evidence="1" id="KW-0812">Transmembrane</keyword>
<protein>
    <recommendedName>
        <fullName evidence="4">Alkaline phytoceramidase</fullName>
    </recommendedName>
</protein>
<dbReference type="STRING" id="51642.NSMM_400147"/>
<feature type="transmembrane region" description="Helical" evidence="1">
    <location>
        <begin position="146"/>
        <end position="164"/>
    </location>
</feature>
<dbReference type="Proteomes" id="UP000198729">
    <property type="component" value="Unassembled WGS sequence"/>
</dbReference>
<reference evidence="2 3" key="1">
    <citation type="submission" date="2016-10" db="EMBL/GenBank/DDBJ databases">
        <authorList>
            <person name="de Groot N.N."/>
        </authorList>
    </citation>
    <scope>NUCLEOTIDE SEQUENCE [LARGE SCALE GENOMIC DNA]</scope>
    <source>
        <strain evidence="2">1</strain>
    </source>
</reference>
<keyword evidence="3" id="KW-1185">Reference proteome</keyword>
<feature type="transmembrane region" description="Helical" evidence="1">
    <location>
        <begin position="12"/>
        <end position="31"/>
    </location>
</feature>
<evidence type="ECO:0000313" key="3">
    <source>
        <dbReference type="Proteomes" id="UP000198729"/>
    </source>
</evidence>
<dbReference type="EMBL" id="FMWO01000048">
    <property type="protein sequence ID" value="SCZ85669.1"/>
    <property type="molecule type" value="Genomic_DNA"/>
</dbReference>
<proteinExistence type="predicted"/>
<organism evidence="2 3">
    <name type="scientific">Nitrosomonas mobilis</name>
    <dbReference type="NCBI Taxonomy" id="51642"/>
    <lineage>
        <taxon>Bacteria</taxon>
        <taxon>Pseudomonadati</taxon>
        <taxon>Pseudomonadota</taxon>
        <taxon>Betaproteobacteria</taxon>
        <taxon>Nitrosomonadales</taxon>
        <taxon>Nitrosomonadaceae</taxon>
        <taxon>Nitrosomonas</taxon>
    </lineage>
</organism>
<name>A0A1G5SGZ9_9PROT</name>
<feature type="transmembrane region" description="Helical" evidence="1">
    <location>
        <begin position="121"/>
        <end position="139"/>
    </location>
</feature>
<feature type="transmembrane region" description="Helical" evidence="1">
    <location>
        <begin position="176"/>
        <end position="194"/>
    </location>
</feature>
<evidence type="ECO:0008006" key="4">
    <source>
        <dbReference type="Google" id="ProtNLM"/>
    </source>
</evidence>
<keyword evidence="1" id="KW-1133">Transmembrane helix</keyword>
<evidence type="ECO:0000313" key="2">
    <source>
        <dbReference type="EMBL" id="SCZ85669.1"/>
    </source>
</evidence>
<dbReference type="PANTHER" id="PTHR34368">
    <property type="entry name" value="OS01G0962200 PROTEIN"/>
    <property type="match status" value="1"/>
</dbReference>
<evidence type="ECO:0000256" key="1">
    <source>
        <dbReference type="SAM" id="Phobius"/>
    </source>
</evidence>